<sequence length="162" mass="17560">MNYFKLKIVRKFLVFNIFLCVLGSVEVALLGSYLYGQTSLFTNALIITGDGEVIEQGALLIEGDTISSVGLAESIPVPENATVIDLAGKTLIPAFIDAHAHLGYQGRIGWGSDNYSNENLIDNLQQYAYYGFSAVLSAGGDVTDLLTEVQEDWNGNNYIGAR</sequence>
<keyword evidence="1" id="KW-0472">Membrane</keyword>
<dbReference type="GO" id="GO:0016810">
    <property type="term" value="F:hydrolase activity, acting on carbon-nitrogen (but not peptide) bonds"/>
    <property type="evidence" value="ECO:0007669"/>
    <property type="project" value="InterPro"/>
</dbReference>
<keyword evidence="1" id="KW-0812">Transmembrane</keyword>
<dbReference type="Gene3D" id="2.30.40.10">
    <property type="entry name" value="Urease, subunit C, domain 1"/>
    <property type="match status" value="1"/>
</dbReference>
<evidence type="ECO:0008006" key="3">
    <source>
        <dbReference type="Google" id="ProtNLM"/>
    </source>
</evidence>
<protein>
    <recommendedName>
        <fullName evidence="3">Amidohydrolase-related domain-containing protein</fullName>
    </recommendedName>
</protein>
<feature type="non-terminal residue" evidence="2">
    <location>
        <position position="162"/>
    </location>
</feature>
<name>A0A382UF51_9ZZZZ</name>
<accession>A0A382UF51</accession>
<dbReference type="AlphaFoldDB" id="A0A382UF51"/>
<dbReference type="PANTHER" id="PTHR43135">
    <property type="entry name" value="ALPHA-D-RIBOSE 1-METHYLPHOSPHONATE 5-TRIPHOSPHATE DIPHOSPHATASE"/>
    <property type="match status" value="1"/>
</dbReference>
<keyword evidence="1" id="KW-1133">Transmembrane helix</keyword>
<proteinExistence type="predicted"/>
<evidence type="ECO:0000256" key="1">
    <source>
        <dbReference type="SAM" id="Phobius"/>
    </source>
</evidence>
<feature type="transmembrane region" description="Helical" evidence="1">
    <location>
        <begin position="12"/>
        <end position="35"/>
    </location>
</feature>
<dbReference type="Gene3D" id="3.20.20.140">
    <property type="entry name" value="Metal-dependent hydrolases"/>
    <property type="match status" value="1"/>
</dbReference>
<dbReference type="SUPFAM" id="SSF51338">
    <property type="entry name" value="Composite domain of metallo-dependent hydrolases"/>
    <property type="match status" value="1"/>
</dbReference>
<organism evidence="2">
    <name type="scientific">marine metagenome</name>
    <dbReference type="NCBI Taxonomy" id="408172"/>
    <lineage>
        <taxon>unclassified sequences</taxon>
        <taxon>metagenomes</taxon>
        <taxon>ecological metagenomes</taxon>
    </lineage>
</organism>
<dbReference type="InterPro" id="IPR011059">
    <property type="entry name" value="Metal-dep_hydrolase_composite"/>
</dbReference>
<dbReference type="InterPro" id="IPR051781">
    <property type="entry name" value="Metallo-dep_Hydrolase"/>
</dbReference>
<evidence type="ECO:0000313" key="2">
    <source>
        <dbReference type="EMBL" id="SVD32870.1"/>
    </source>
</evidence>
<reference evidence="2" key="1">
    <citation type="submission" date="2018-05" db="EMBL/GenBank/DDBJ databases">
        <authorList>
            <person name="Lanie J.A."/>
            <person name="Ng W.-L."/>
            <person name="Kazmierczak K.M."/>
            <person name="Andrzejewski T.M."/>
            <person name="Davidsen T.M."/>
            <person name="Wayne K.J."/>
            <person name="Tettelin H."/>
            <person name="Glass J.I."/>
            <person name="Rusch D."/>
            <person name="Podicherti R."/>
            <person name="Tsui H.-C.T."/>
            <person name="Winkler M.E."/>
        </authorList>
    </citation>
    <scope>NUCLEOTIDE SEQUENCE</scope>
</reference>
<gene>
    <name evidence="2" type="ORF">METZ01_LOCUS385724</name>
</gene>
<dbReference type="PANTHER" id="PTHR43135:SF3">
    <property type="entry name" value="ALPHA-D-RIBOSE 1-METHYLPHOSPHONATE 5-TRIPHOSPHATE DIPHOSPHATASE"/>
    <property type="match status" value="1"/>
</dbReference>
<dbReference type="EMBL" id="UINC01143758">
    <property type="protein sequence ID" value="SVD32870.1"/>
    <property type="molecule type" value="Genomic_DNA"/>
</dbReference>